<evidence type="ECO:0000313" key="2">
    <source>
        <dbReference type="Proteomes" id="UP000005867"/>
    </source>
</evidence>
<dbReference type="BioCyc" id="PSP1104324:GJSN-535-MONOMER"/>
<dbReference type="STRING" id="1104324.P186_0545"/>
<dbReference type="OrthoDB" id="26813at2157"/>
<dbReference type="KEGG" id="pyr:P186_0545"/>
<sequence length="56" mass="6497">MDILIEEVRRVFGNSDEGRFAERLIQSYREGGARAVRAVVLEYLKRLGVDVEDRED</sequence>
<proteinExistence type="predicted"/>
<dbReference type="HOGENOM" id="CLU_3003292_0_0_2"/>
<dbReference type="RefSeq" id="WP_014287825.1">
    <property type="nucleotide sequence ID" value="NC_016645.1"/>
</dbReference>
<dbReference type="Proteomes" id="UP000005867">
    <property type="component" value="Chromosome"/>
</dbReference>
<dbReference type="eggNOG" id="arCOG07432">
    <property type="taxonomic scope" value="Archaea"/>
</dbReference>
<protein>
    <submittedName>
        <fullName evidence="1">Uncharacterized protein</fullName>
    </submittedName>
</protein>
<gene>
    <name evidence="1" type="ORF">P186_0545</name>
</gene>
<dbReference type="AlphaFoldDB" id="G7VH94"/>
<keyword evidence="2" id="KW-1185">Reference proteome</keyword>
<dbReference type="EMBL" id="CP003098">
    <property type="protein sequence ID" value="AET31997.1"/>
    <property type="molecule type" value="Genomic_DNA"/>
</dbReference>
<name>G7VH94_9CREN</name>
<organism evidence="1 2">
    <name type="scientific">Pyrobaculum ferrireducens</name>
    <dbReference type="NCBI Taxonomy" id="1104324"/>
    <lineage>
        <taxon>Archaea</taxon>
        <taxon>Thermoproteota</taxon>
        <taxon>Thermoprotei</taxon>
        <taxon>Thermoproteales</taxon>
        <taxon>Thermoproteaceae</taxon>
        <taxon>Pyrobaculum</taxon>
    </lineage>
</organism>
<evidence type="ECO:0000313" key="1">
    <source>
        <dbReference type="EMBL" id="AET31997.1"/>
    </source>
</evidence>
<accession>G7VH94</accession>
<reference evidence="1 2" key="1">
    <citation type="journal article" date="2012" name="J. Bacteriol.">
        <title>Complete genome sequence of strain 1860, a crenarchaeon of the genus pyrobaculum able to grow with various electron acceptors.</title>
        <authorList>
            <person name="Mardanov A.V."/>
            <person name="Gumerov V.M."/>
            <person name="Slobodkina G.B."/>
            <person name="Beletsky A.V."/>
            <person name="Bonch-Osmolovskaya E.A."/>
            <person name="Ravin N.V."/>
            <person name="Skryabin K.G."/>
        </authorList>
    </citation>
    <scope>NUCLEOTIDE SEQUENCE [LARGE SCALE GENOMIC DNA]</scope>
    <source>
        <strain evidence="1 2">1860</strain>
    </source>
</reference>
<dbReference type="GeneID" id="59388035"/>